<dbReference type="InterPro" id="IPR000742">
    <property type="entry name" value="EGF"/>
</dbReference>
<evidence type="ECO:0000313" key="19">
    <source>
        <dbReference type="EMBL" id="KAJ9554242.1"/>
    </source>
</evidence>
<evidence type="ECO:0000256" key="15">
    <source>
        <dbReference type="PROSITE-ProRule" id="PRU10141"/>
    </source>
</evidence>
<dbReference type="SUPFAM" id="SSF56112">
    <property type="entry name" value="Protein kinase-like (PK-like)"/>
    <property type="match status" value="1"/>
</dbReference>
<accession>A0AA38WAB0</accession>
<dbReference type="GO" id="GO:0007166">
    <property type="term" value="P:cell surface receptor signaling pathway"/>
    <property type="evidence" value="ECO:0007669"/>
    <property type="project" value="InterPro"/>
</dbReference>
<evidence type="ECO:0000256" key="2">
    <source>
        <dbReference type="ARBA" id="ARBA00022527"/>
    </source>
</evidence>
<dbReference type="InterPro" id="IPR045274">
    <property type="entry name" value="WAK-like"/>
</dbReference>
<keyword evidence="9 16" id="KW-1133">Transmembrane helix</keyword>
<dbReference type="Pfam" id="PF13947">
    <property type="entry name" value="GUB_WAK_bind"/>
    <property type="match status" value="1"/>
</dbReference>
<dbReference type="AlphaFoldDB" id="A0AA38WAB0"/>
<evidence type="ECO:0000256" key="13">
    <source>
        <dbReference type="ARBA" id="ARBA00047558"/>
    </source>
</evidence>
<dbReference type="InterPro" id="IPR000152">
    <property type="entry name" value="EGF-type_Asp/Asn_hydroxyl_site"/>
</dbReference>
<evidence type="ECO:0000256" key="3">
    <source>
        <dbReference type="ARBA" id="ARBA00022679"/>
    </source>
</evidence>
<dbReference type="SMART" id="SM00181">
    <property type="entry name" value="EGF"/>
    <property type="match status" value="2"/>
</dbReference>
<keyword evidence="7" id="KW-0418">Kinase</keyword>
<dbReference type="Proteomes" id="UP001172457">
    <property type="component" value="Chromosome 4"/>
</dbReference>
<sequence length="754" mass="83711">MQLLLLLLLLLLLAVVVATAMESLGLIHAPLEPCESSCGNVSIEFPFGSREGCYHNPEFLVTCNRSSSHPIPFFEDSNFAISRISSVQESEIEIEMFVATDCYNSTGFDNGDNPSLTWSEGSEFRISTKNWFVAIGCDTKAFISGGRGTEYNDATGCISYCGSNMSSMANGSCSGVGCCQVPIPQGFSYYEIQLDSYHNHTDVLDFNPCSYAFVVAPGKYSFSTNDLHDFGSVENMPLLLEWAIGNETCEIARKDTDKFLCKGNTSECDQGYDGPGYRCRCRAGYAGNPYIQNNCTNINECEDGKNGGCEHKCVDLNGDFECQCPKGYKKDGTGCMKGVSLIIQIVVGTLATAIFLLIFVTWLYLGLKKRKLIKLKEKFFTKNGGIMLQQRISGEGSSSQHDQAKVFTIEELKRATNNYDETRIIGKGGYGTVYKGFLSDKRIVAIKKSKLVDQTQSQIEQFINEVVILSQINHRNVVKLIGCCLETEVPLLVYEFISNGTLSDHIHNESRSLDLTWDIRLRIATGTAGALSYLHSEASVPIIHRDIKPTNILLDDNYVAKVSDFGASKLIPMDQTELATIVQGTLGYLDPEYMQTNQLTDKSDVYSFGVVLVELLSRKKALRFDRPENERNLAMYFLSSLKEGRLSQVLDEHLQQNDGIIPNEIMNVSRLAGRCLCVMGDERPTMKEAAMELEGILASMVHRVQTTSNEQEFEYLPKQVPVDHDSKYENATNTSSSTFDSVNKRTILPISSGR</sequence>
<dbReference type="InterPro" id="IPR017441">
    <property type="entry name" value="Protein_kinase_ATP_BS"/>
</dbReference>
<keyword evidence="6 15" id="KW-0547">Nucleotide-binding</keyword>
<evidence type="ECO:0000256" key="7">
    <source>
        <dbReference type="ARBA" id="ARBA00022777"/>
    </source>
</evidence>
<dbReference type="GO" id="GO:0005886">
    <property type="term" value="C:plasma membrane"/>
    <property type="evidence" value="ECO:0007669"/>
    <property type="project" value="TreeGrafter"/>
</dbReference>
<evidence type="ECO:0000256" key="16">
    <source>
        <dbReference type="SAM" id="Phobius"/>
    </source>
</evidence>
<comment type="subcellular location">
    <subcellularLocation>
        <location evidence="1">Membrane</location>
        <topology evidence="1">Single-pass type I membrane protein</topology>
    </subcellularLocation>
</comment>
<reference evidence="19" key="1">
    <citation type="submission" date="2023-03" db="EMBL/GenBank/DDBJ databases">
        <title>Chromosome-scale reference genome and RAD-based genetic map of yellow starthistle (Centaurea solstitialis) reveal putative structural variation and QTLs associated with invader traits.</title>
        <authorList>
            <person name="Reatini B."/>
            <person name="Cang F.A."/>
            <person name="Jiang Q."/>
            <person name="Mckibben M.T.W."/>
            <person name="Barker M.S."/>
            <person name="Rieseberg L.H."/>
            <person name="Dlugosch K.M."/>
        </authorList>
    </citation>
    <scope>NUCLEOTIDE SEQUENCE</scope>
    <source>
        <strain evidence="19">CAN-66</strain>
        <tissue evidence="19">Leaf</tissue>
    </source>
</reference>
<dbReference type="SMART" id="SM00179">
    <property type="entry name" value="EGF_CA"/>
    <property type="match status" value="1"/>
</dbReference>
<gene>
    <name evidence="19" type="ORF">OSB04_018287</name>
</gene>
<dbReference type="SUPFAM" id="SSF57196">
    <property type="entry name" value="EGF/Laminin"/>
    <property type="match status" value="1"/>
</dbReference>
<evidence type="ECO:0000256" key="14">
    <source>
        <dbReference type="ARBA" id="ARBA00047951"/>
    </source>
</evidence>
<keyword evidence="8 15" id="KW-0067">ATP-binding</keyword>
<dbReference type="GO" id="GO:0004674">
    <property type="term" value="F:protein serine/threonine kinase activity"/>
    <property type="evidence" value="ECO:0007669"/>
    <property type="project" value="UniProtKB-KW"/>
</dbReference>
<keyword evidence="12" id="KW-0325">Glycoprotein</keyword>
<dbReference type="InterPro" id="IPR018097">
    <property type="entry name" value="EGF_Ca-bd_CS"/>
</dbReference>
<organism evidence="19 20">
    <name type="scientific">Centaurea solstitialis</name>
    <name type="common">yellow star-thistle</name>
    <dbReference type="NCBI Taxonomy" id="347529"/>
    <lineage>
        <taxon>Eukaryota</taxon>
        <taxon>Viridiplantae</taxon>
        <taxon>Streptophyta</taxon>
        <taxon>Embryophyta</taxon>
        <taxon>Tracheophyta</taxon>
        <taxon>Spermatophyta</taxon>
        <taxon>Magnoliopsida</taxon>
        <taxon>eudicotyledons</taxon>
        <taxon>Gunneridae</taxon>
        <taxon>Pentapetalae</taxon>
        <taxon>asterids</taxon>
        <taxon>campanulids</taxon>
        <taxon>Asterales</taxon>
        <taxon>Asteraceae</taxon>
        <taxon>Carduoideae</taxon>
        <taxon>Cardueae</taxon>
        <taxon>Centaureinae</taxon>
        <taxon>Centaurea</taxon>
    </lineage>
</organism>
<dbReference type="InterPro" id="IPR001881">
    <property type="entry name" value="EGF-like_Ca-bd_dom"/>
</dbReference>
<feature type="transmembrane region" description="Helical" evidence="16">
    <location>
        <begin position="341"/>
        <end position="365"/>
    </location>
</feature>
<dbReference type="CDD" id="cd00054">
    <property type="entry name" value="EGF_CA"/>
    <property type="match status" value="1"/>
</dbReference>
<dbReference type="PROSITE" id="PS00010">
    <property type="entry name" value="ASX_HYDROXYL"/>
    <property type="match status" value="1"/>
</dbReference>
<evidence type="ECO:0000256" key="5">
    <source>
        <dbReference type="ARBA" id="ARBA00022729"/>
    </source>
</evidence>
<dbReference type="Gene3D" id="2.90.20.10">
    <property type="entry name" value="Plasmodium vivax P25 domain"/>
    <property type="match status" value="1"/>
</dbReference>
<dbReference type="PROSITE" id="PS01186">
    <property type="entry name" value="EGF_2"/>
    <property type="match status" value="1"/>
</dbReference>
<protein>
    <recommendedName>
        <fullName evidence="18">Protein kinase domain-containing protein</fullName>
    </recommendedName>
</protein>
<keyword evidence="20" id="KW-1185">Reference proteome</keyword>
<keyword evidence="4 16" id="KW-0812">Transmembrane</keyword>
<dbReference type="PROSITE" id="PS01187">
    <property type="entry name" value="EGF_CA"/>
    <property type="match status" value="1"/>
</dbReference>
<dbReference type="FunFam" id="1.10.510.10:FF:000084">
    <property type="entry name" value="Wall-associated receptor kinase 2"/>
    <property type="match status" value="1"/>
</dbReference>
<evidence type="ECO:0000256" key="8">
    <source>
        <dbReference type="ARBA" id="ARBA00022840"/>
    </source>
</evidence>
<dbReference type="PANTHER" id="PTHR27005">
    <property type="entry name" value="WALL-ASSOCIATED RECEPTOR KINASE-LIKE 21"/>
    <property type="match status" value="1"/>
</dbReference>
<name>A0AA38WAB0_9ASTR</name>
<dbReference type="PROSITE" id="PS00107">
    <property type="entry name" value="PROTEIN_KINASE_ATP"/>
    <property type="match status" value="1"/>
</dbReference>
<keyword evidence="3" id="KW-0808">Transferase</keyword>
<dbReference type="Gene3D" id="1.10.510.10">
    <property type="entry name" value="Transferase(Phosphotransferase) domain 1"/>
    <property type="match status" value="1"/>
</dbReference>
<dbReference type="PROSITE" id="PS50011">
    <property type="entry name" value="PROTEIN_KINASE_DOM"/>
    <property type="match status" value="1"/>
</dbReference>
<feature type="domain" description="Protein kinase" evidence="18">
    <location>
        <begin position="419"/>
        <end position="697"/>
    </location>
</feature>
<dbReference type="Pfam" id="PF00069">
    <property type="entry name" value="Pkinase"/>
    <property type="match status" value="1"/>
</dbReference>
<keyword evidence="5 17" id="KW-0732">Signal</keyword>
<evidence type="ECO:0000256" key="10">
    <source>
        <dbReference type="ARBA" id="ARBA00023136"/>
    </source>
</evidence>
<dbReference type="FunFam" id="3.30.200.20:FF:000043">
    <property type="entry name" value="Wall-associated receptor kinase 2"/>
    <property type="match status" value="1"/>
</dbReference>
<evidence type="ECO:0000256" key="12">
    <source>
        <dbReference type="ARBA" id="ARBA00023180"/>
    </source>
</evidence>
<keyword evidence="2" id="KW-0723">Serine/threonine-protein kinase</keyword>
<dbReference type="InterPro" id="IPR000719">
    <property type="entry name" value="Prot_kinase_dom"/>
</dbReference>
<keyword evidence="10 16" id="KW-0472">Membrane</keyword>
<dbReference type="InterPro" id="IPR011009">
    <property type="entry name" value="Kinase-like_dom_sf"/>
</dbReference>
<feature type="binding site" evidence="15">
    <location>
        <position position="448"/>
    </location>
    <ligand>
        <name>ATP</name>
        <dbReference type="ChEBI" id="CHEBI:30616"/>
    </ligand>
</feature>
<keyword evidence="11" id="KW-1015">Disulfide bond</keyword>
<dbReference type="PANTHER" id="PTHR27005:SF468">
    <property type="entry name" value="OS01G0310500 PROTEIN"/>
    <property type="match status" value="1"/>
</dbReference>
<dbReference type="InterPro" id="IPR008271">
    <property type="entry name" value="Ser/Thr_kinase_AS"/>
</dbReference>
<comment type="catalytic activity">
    <reaction evidence="14">
        <text>L-threonyl-[protein] + ATP = O-phospho-L-threonyl-[protein] + ADP + H(+)</text>
        <dbReference type="Rhea" id="RHEA:46608"/>
        <dbReference type="Rhea" id="RHEA-COMP:11060"/>
        <dbReference type="Rhea" id="RHEA-COMP:11605"/>
        <dbReference type="ChEBI" id="CHEBI:15378"/>
        <dbReference type="ChEBI" id="CHEBI:30013"/>
        <dbReference type="ChEBI" id="CHEBI:30616"/>
        <dbReference type="ChEBI" id="CHEBI:61977"/>
        <dbReference type="ChEBI" id="CHEBI:456216"/>
    </reaction>
</comment>
<evidence type="ECO:0000256" key="11">
    <source>
        <dbReference type="ARBA" id="ARBA00023157"/>
    </source>
</evidence>
<comment type="catalytic activity">
    <reaction evidence="13">
        <text>L-seryl-[protein] + ATP = O-phospho-L-seryl-[protein] + ADP + H(+)</text>
        <dbReference type="Rhea" id="RHEA:17989"/>
        <dbReference type="Rhea" id="RHEA-COMP:9863"/>
        <dbReference type="Rhea" id="RHEA-COMP:11604"/>
        <dbReference type="ChEBI" id="CHEBI:15378"/>
        <dbReference type="ChEBI" id="CHEBI:29999"/>
        <dbReference type="ChEBI" id="CHEBI:30616"/>
        <dbReference type="ChEBI" id="CHEBI:83421"/>
        <dbReference type="ChEBI" id="CHEBI:456216"/>
    </reaction>
</comment>
<comment type="caution">
    <text evidence="19">The sequence shown here is derived from an EMBL/GenBank/DDBJ whole genome shotgun (WGS) entry which is preliminary data.</text>
</comment>
<dbReference type="SMART" id="SM00220">
    <property type="entry name" value="S_TKc"/>
    <property type="match status" value="1"/>
</dbReference>
<dbReference type="CDD" id="cd14066">
    <property type="entry name" value="STKc_IRAK"/>
    <property type="match status" value="1"/>
</dbReference>
<dbReference type="GO" id="GO:0005524">
    <property type="term" value="F:ATP binding"/>
    <property type="evidence" value="ECO:0007669"/>
    <property type="project" value="UniProtKB-UniRule"/>
</dbReference>
<evidence type="ECO:0000256" key="9">
    <source>
        <dbReference type="ARBA" id="ARBA00022989"/>
    </source>
</evidence>
<evidence type="ECO:0000256" key="1">
    <source>
        <dbReference type="ARBA" id="ARBA00004479"/>
    </source>
</evidence>
<evidence type="ECO:0000256" key="17">
    <source>
        <dbReference type="SAM" id="SignalP"/>
    </source>
</evidence>
<feature type="chain" id="PRO_5041435970" description="Protein kinase domain-containing protein" evidence="17">
    <location>
        <begin position="19"/>
        <end position="754"/>
    </location>
</feature>
<dbReference type="GO" id="GO:0030247">
    <property type="term" value="F:polysaccharide binding"/>
    <property type="evidence" value="ECO:0007669"/>
    <property type="project" value="InterPro"/>
</dbReference>
<evidence type="ECO:0000259" key="18">
    <source>
        <dbReference type="PROSITE" id="PS50011"/>
    </source>
</evidence>
<dbReference type="InterPro" id="IPR025287">
    <property type="entry name" value="WAK_GUB"/>
</dbReference>
<dbReference type="EMBL" id="JARYMX010000004">
    <property type="protein sequence ID" value="KAJ9554242.1"/>
    <property type="molecule type" value="Genomic_DNA"/>
</dbReference>
<feature type="signal peptide" evidence="17">
    <location>
        <begin position="1"/>
        <end position="18"/>
    </location>
</feature>
<evidence type="ECO:0000256" key="6">
    <source>
        <dbReference type="ARBA" id="ARBA00022741"/>
    </source>
</evidence>
<proteinExistence type="predicted"/>
<dbReference type="PROSITE" id="PS00108">
    <property type="entry name" value="PROTEIN_KINASE_ST"/>
    <property type="match status" value="1"/>
</dbReference>
<dbReference type="GO" id="GO:0005509">
    <property type="term" value="F:calcium ion binding"/>
    <property type="evidence" value="ECO:0007669"/>
    <property type="project" value="InterPro"/>
</dbReference>
<dbReference type="Gene3D" id="3.30.200.20">
    <property type="entry name" value="Phosphorylase Kinase, domain 1"/>
    <property type="match status" value="1"/>
</dbReference>
<evidence type="ECO:0000313" key="20">
    <source>
        <dbReference type="Proteomes" id="UP001172457"/>
    </source>
</evidence>
<evidence type="ECO:0000256" key="4">
    <source>
        <dbReference type="ARBA" id="ARBA00022692"/>
    </source>
</evidence>